<dbReference type="PROSITE" id="PS51257">
    <property type="entry name" value="PROKAR_LIPOPROTEIN"/>
    <property type="match status" value="1"/>
</dbReference>
<gene>
    <name evidence="2" type="ORF">GCM10007423_18450</name>
</gene>
<organism evidence="2 3">
    <name type="scientific">Dyadobacter endophyticus</name>
    <dbReference type="NCBI Taxonomy" id="1749036"/>
    <lineage>
        <taxon>Bacteria</taxon>
        <taxon>Pseudomonadati</taxon>
        <taxon>Bacteroidota</taxon>
        <taxon>Cytophagia</taxon>
        <taxon>Cytophagales</taxon>
        <taxon>Spirosomataceae</taxon>
        <taxon>Dyadobacter</taxon>
    </lineage>
</organism>
<proteinExistence type="predicted"/>
<name>A0ABQ1YN80_9BACT</name>
<reference evidence="3" key="1">
    <citation type="journal article" date="2019" name="Int. J. Syst. Evol. Microbiol.">
        <title>The Global Catalogue of Microorganisms (GCM) 10K type strain sequencing project: providing services to taxonomists for standard genome sequencing and annotation.</title>
        <authorList>
            <consortium name="The Broad Institute Genomics Platform"/>
            <consortium name="The Broad Institute Genome Sequencing Center for Infectious Disease"/>
            <person name="Wu L."/>
            <person name="Ma J."/>
        </authorList>
    </citation>
    <scope>NUCLEOTIDE SEQUENCE [LARGE SCALE GENOMIC DNA]</scope>
    <source>
        <strain evidence="3">CGMCC 1.15288</strain>
    </source>
</reference>
<evidence type="ECO:0000313" key="3">
    <source>
        <dbReference type="Proteomes" id="UP000600214"/>
    </source>
</evidence>
<dbReference type="Proteomes" id="UP000600214">
    <property type="component" value="Unassembled WGS sequence"/>
</dbReference>
<sequence length="161" mass="17386">MKSIILIIISATLVLAACQDSRKLTPAPETIFDDQGLHVITSFHNARTHTISVLYGNDDALAHAREERAAHTSGEATPGEATPGVVFKLVTWDLKQNPLWFGSNINGGLRSVETVTVSTGGSGPAIDYAIRHSRQKRDENAATSKAERISFIFAQQASVFP</sequence>
<dbReference type="EMBL" id="BMIA01000001">
    <property type="protein sequence ID" value="GGH30362.1"/>
    <property type="molecule type" value="Genomic_DNA"/>
</dbReference>
<keyword evidence="1" id="KW-0732">Signal</keyword>
<evidence type="ECO:0000256" key="1">
    <source>
        <dbReference type="SAM" id="SignalP"/>
    </source>
</evidence>
<feature type="signal peptide" evidence="1">
    <location>
        <begin position="1"/>
        <end position="16"/>
    </location>
</feature>
<protein>
    <submittedName>
        <fullName evidence="2">Uncharacterized protein</fullName>
    </submittedName>
</protein>
<keyword evidence="3" id="KW-1185">Reference proteome</keyword>
<dbReference type="RefSeq" id="WP_188930908.1">
    <property type="nucleotide sequence ID" value="NZ_BMIA01000001.1"/>
</dbReference>
<feature type="chain" id="PRO_5046221568" evidence="1">
    <location>
        <begin position="17"/>
        <end position="161"/>
    </location>
</feature>
<accession>A0ABQ1YN80</accession>
<comment type="caution">
    <text evidence="2">The sequence shown here is derived from an EMBL/GenBank/DDBJ whole genome shotgun (WGS) entry which is preliminary data.</text>
</comment>
<evidence type="ECO:0000313" key="2">
    <source>
        <dbReference type="EMBL" id="GGH30362.1"/>
    </source>
</evidence>